<dbReference type="GO" id="GO:0017108">
    <property type="term" value="F:5'-flap endonuclease activity"/>
    <property type="evidence" value="ECO:0007669"/>
    <property type="project" value="TreeGrafter"/>
</dbReference>
<keyword evidence="6" id="KW-1185">Reference proteome</keyword>
<evidence type="ECO:0008006" key="7">
    <source>
        <dbReference type="Google" id="ProtNLM"/>
    </source>
</evidence>
<dbReference type="InterPro" id="IPR036279">
    <property type="entry name" value="5-3_exonuclease_C_sf"/>
</dbReference>
<evidence type="ECO:0000259" key="3">
    <source>
        <dbReference type="SMART" id="SM00484"/>
    </source>
</evidence>
<sequence>MGVEGLWKLLPAAEDRVSLFKFTSEQAFNASFRPYILGIDASLWTYHAQAVSRTGENAEIELIFHRCCCLLSMPVAPLFVFDGPDQPKKRHSEKRMSSFGFESLTAPGEAEATLAQLNSVGIINAILSDDVDCFLFGAKTVLRSITVNNSPYCEYVRVYSADILKQHGFSQEELVFIALLSGGDYDPTFQGLSDCGITTASQLCFLEFGKALKIFETTDCELEETLCEWRVQLRKELETNKLAVLSQKNCKAANNLTDNFPRLETIRAYFHPSVLNDVELEHLSQSLWKNELKLE</sequence>
<dbReference type="SMART" id="SM00485">
    <property type="entry name" value="XPGN"/>
    <property type="match status" value="1"/>
</dbReference>
<dbReference type="InterPro" id="IPR006086">
    <property type="entry name" value="XPG-I_dom"/>
</dbReference>
<keyword evidence="2" id="KW-0378">Hydrolase</keyword>
<dbReference type="SUPFAM" id="SSF47807">
    <property type="entry name" value="5' to 3' exonuclease, C-terminal subdomain"/>
    <property type="match status" value="1"/>
</dbReference>
<dbReference type="PANTHER" id="PTHR11081">
    <property type="entry name" value="FLAP ENDONUCLEASE FAMILY MEMBER"/>
    <property type="match status" value="1"/>
</dbReference>
<dbReference type="InterPro" id="IPR006085">
    <property type="entry name" value="XPG_DNA_repair_N"/>
</dbReference>
<feature type="domain" description="XPG N-terminal" evidence="4">
    <location>
        <begin position="1"/>
        <end position="103"/>
    </location>
</feature>
<dbReference type="GO" id="GO:0006281">
    <property type="term" value="P:DNA repair"/>
    <property type="evidence" value="ECO:0007669"/>
    <property type="project" value="UniProtKB-ARBA"/>
</dbReference>
<evidence type="ECO:0000313" key="5">
    <source>
        <dbReference type="EMBL" id="GJJ13954.1"/>
    </source>
</evidence>
<organism evidence="5 6">
    <name type="scientific">Clathrus columnatus</name>
    <dbReference type="NCBI Taxonomy" id="1419009"/>
    <lineage>
        <taxon>Eukaryota</taxon>
        <taxon>Fungi</taxon>
        <taxon>Dikarya</taxon>
        <taxon>Basidiomycota</taxon>
        <taxon>Agaricomycotina</taxon>
        <taxon>Agaricomycetes</taxon>
        <taxon>Phallomycetidae</taxon>
        <taxon>Phallales</taxon>
        <taxon>Clathraceae</taxon>
        <taxon>Clathrus</taxon>
    </lineage>
</organism>
<dbReference type="Pfam" id="PF00752">
    <property type="entry name" value="XPG_N"/>
    <property type="match status" value="1"/>
</dbReference>
<proteinExistence type="predicted"/>
<evidence type="ECO:0000256" key="1">
    <source>
        <dbReference type="ARBA" id="ARBA00022722"/>
    </source>
</evidence>
<gene>
    <name evidence="5" type="ORF">Clacol_008211</name>
</gene>
<dbReference type="PANTHER" id="PTHR11081:SF75">
    <property type="entry name" value="ENDONUCLEASE, PUTATIVE (AFU_ORTHOLOGUE AFUA_3G13260)-RELATED"/>
    <property type="match status" value="1"/>
</dbReference>
<reference evidence="5" key="1">
    <citation type="submission" date="2021-10" db="EMBL/GenBank/DDBJ databases">
        <title>De novo Genome Assembly of Clathrus columnatus (Basidiomycota, Fungi) Using Illumina and Nanopore Sequence Data.</title>
        <authorList>
            <person name="Ogiso-Tanaka E."/>
            <person name="Itagaki H."/>
            <person name="Hosoya T."/>
            <person name="Hosaka K."/>
        </authorList>
    </citation>
    <scope>NUCLEOTIDE SEQUENCE</scope>
    <source>
        <strain evidence="5">MO-923</strain>
    </source>
</reference>
<accession>A0AAV5ALE5</accession>
<dbReference type="CDD" id="cd09870">
    <property type="entry name" value="PIN_YEN1"/>
    <property type="match status" value="1"/>
</dbReference>
<dbReference type="PRINTS" id="PR00853">
    <property type="entry name" value="XPGRADSUPER"/>
</dbReference>
<dbReference type="Pfam" id="PF00867">
    <property type="entry name" value="XPG_I"/>
    <property type="match status" value="1"/>
</dbReference>
<protein>
    <recommendedName>
        <fullName evidence="7">XPG-I domain-containing protein</fullName>
    </recommendedName>
</protein>
<evidence type="ECO:0000259" key="4">
    <source>
        <dbReference type="SMART" id="SM00485"/>
    </source>
</evidence>
<keyword evidence="1" id="KW-0540">Nuclease</keyword>
<dbReference type="InterPro" id="IPR029060">
    <property type="entry name" value="PIN-like_dom_sf"/>
</dbReference>
<dbReference type="SMART" id="SM00484">
    <property type="entry name" value="XPGI"/>
    <property type="match status" value="1"/>
</dbReference>
<name>A0AAV5ALE5_9AGAM</name>
<dbReference type="InterPro" id="IPR006084">
    <property type="entry name" value="XPG/Rad2"/>
</dbReference>
<evidence type="ECO:0000313" key="6">
    <source>
        <dbReference type="Proteomes" id="UP001050691"/>
    </source>
</evidence>
<dbReference type="Proteomes" id="UP001050691">
    <property type="component" value="Unassembled WGS sequence"/>
</dbReference>
<dbReference type="SUPFAM" id="SSF88723">
    <property type="entry name" value="PIN domain-like"/>
    <property type="match status" value="1"/>
</dbReference>
<dbReference type="EMBL" id="BPWL01000009">
    <property type="protein sequence ID" value="GJJ13954.1"/>
    <property type="molecule type" value="Genomic_DNA"/>
</dbReference>
<dbReference type="AlphaFoldDB" id="A0AAV5ALE5"/>
<feature type="domain" description="XPG-I" evidence="3">
    <location>
        <begin position="97"/>
        <end position="169"/>
    </location>
</feature>
<dbReference type="Gene3D" id="3.40.50.1010">
    <property type="entry name" value="5'-nuclease"/>
    <property type="match status" value="2"/>
</dbReference>
<comment type="caution">
    <text evidence="5">The sequence shown here is derived from an EMBL/GenBank/DDBJ whole genome shotgun (WGS) entry which is preliminary data.</text>
</comment>
<evidence type="ECO:0000256" key="2">
    <source>
        <dbReference type="ARBA" id="ARBA00022801"/>
    </source>
</evidence>